<name>A0A382KB33_9ZZZZ</name>
<reference evidence="3" key="1">
    <citation type="submission" date="2018-05" db="EMBL/GenBank/DDBJ databases">
        <authorList>
            <person name="Lanie J.A."/>
            <person name="Ng W.-L."/>
            <person name="Kazmierczak K.M."/>
            <person name="Andrzejewski T.M."/>
            <person name="Davidsen T.M."/>
            <person name="Wayne K.J."/>
            <person name="Tettelin H."/>
            <person name="Glass J.I."/>
            <person name="Rusch D."/>
            <person name="Podicherti R."/>
            <person name="Tsui H.-C.T."/>
            <person name="Winkler M.E."/>
        </authorList>
    </citation>
    <scope>NUCLEOTIDE SEQUENCE</scope>
</reference>
<sequence length="248" mass="27001">MATYDELAGRLVLITGGANGIGQAMVEAFHAQGAVVCFCDLDDRAGARLAKRLGDRAEFAKVNLTSEADIKRWVARLAKRHGDIHVLINNAARDPRIALEDVTAKVWDDLIAGNIRAYFLACREASPHLVKGASIVNFSSITFYTAPVNMSAYVATKAAAIGLTRSLARELGPRRIRVNTISPGWIMTDRQLSDHVTPAVKRQIRREQCIPDLNQPDEVAEVALFLASDASCAVTGQEILVDRGWVHG</sequence>
<dbReference type="EMBL" id="UINC01079802">
    <property type="protein sequence ID" value="SVC22164.1"/>
    <property type="molecule type" value="Genomic_DNA"/>
</dbReference>
<proteinExistence type="inferred from homology"/>
<evidence type="ECO:0008006" key="4">
    <source>
        <dbReference type="Google" id="ProtNLM"/>
    </source>
</evidence>
<dbReference type="Pfam" id="PF13561">
    <property type="entry name" value="adh_short_C2"/>
    <property type="match status" value="1"/>
</dbReference>
<protein>
    <recommendedName>
        <fullName evidence="4">Short-chain dehydrogenase</fullName>
    </recommendedName>
</protein>
<dbReference type="SUPFAM" id="SSF51735">
    <property type="entry name" value="NAD(P)-binding Rossmann-fold domains"/>
    <property type="match status" value="1"/>
</dbReference>
<dbReference type="InterPro" id="IPR002347">
    <property type="entry name" value="SDR_fam"/>
</dbReference>
<dbReference type="PROSITE" id="PS00061">
    <property type="entry name" value="ADH_SHORT"/>
    <property type="match status" value="1"/>
</dbReference>
<dbReference type="InterPro" id="IPR036291">
    <property type="entry name" value="NAD(P)-bd_dom_sf"/>
</dbReference>
<dbReference type="PANTHER" id="PTHR42760:SF133">
    <property type="entry name" value="3-OXOACYL-[ACYL-CARRIER-PROTEIN] REDUCTASE"/>
    <property type="match status" value="1"/>
</dbReference>
<dbReference type="FunFam" id="3.40.50.720:FF:000084">
    <property type="entry name" value="Short-chain dehydrogenase reductase"/>
    <property type="match status" value="1"/>
</dbReference>
<evidence type="ECO:0000256" key="1">
    <source>
        <dbReference type="ARBA" id="ARBA00006484"/>
    </source>
</evidence>
<evidence type="ECO:0000313" key="3">
    <source>
        <dbReference type="EMBL" id="SVC22164.1"/>
    </source>
</evidence>
<dbReference type="PRINTS" id="PR00081">
    <property type="entry name" value="GDHRDH"/>
</dbReference>
<dbReference type="PANTHER" id="PTHR42760">
    <property type="entry name" value="SHORT-CHAIN DEHYDROGENASES/REDUCTASES FAMILY MEMBER"/>
    <property type="match status" value="1"/>
</dbReference>
<dbReference type="Gene3D" id="3.40.50.720">
    <property type="entry name" value="NAD(P)-binding Rossmann-like Domain"/>
    <property type="match status" value="1"/>
</dbReference>
<keyword evidence="2" id="KW-0560">Oxidoreductase</keyword>
<comment type="similarity">
    <text evidence="1">Belongs to the short-chain dehydrogenases/reductases (SDR) family.</text>
</comment>
<dbReference type="AlphaFoldDB" id="A0A382KB33"/>
<dbReference type="GO" id="GO:0016616">
    <property type="term" value="F:oxidoreductase activity, acting on the CH-OH group of donors, NAD or NADP as acceptor"/>
    <property type="evidence" value="ECO:0007669"/>
    <property type="project" value="TreeGrafter"/>
</dbReference>
<evidence type="ECO:0000256" key="2">
    <source>
        <dbReference type="ARBA" id="ARBA00023002"/>
    </source>
</evidence>
<dbReference type="CDD" id="cd05233">
    <property type="entry name" value="SDR_c"/>
    <property type="match status" value="1"/>
</dbReference>
<accession>A0A382KB33</accession>
<dbReference type="PRINTS" id="PR00080">
    <property type="entry name" value="SDRFAMILY"/>
</dbReference>
<organism evidence="3">
    <name type="scientific">marine metagenome</name>
    <dbReference type="NCBI Taxonomy" id="408172"/>
    <lineage>
        <taxon>unclassified sequences</taxon>
        <taxon>metagenomes</taxon>
        <taxon>ecological metagenomes</taxon>
    </lineage>
</organism>
<gene>
    <name evidence="3" type="ORF">METZ01_LOCUS275018</name>
</gene>
<dbReference type="InterPro" id="IPR020904">
    <property type="entry name" value="Sc_DH/Rdtase_CS"/>
</dbReference>